<keyword evidence="1" id="KW-1133">Transmembrane helix</keyword>
<dbReference type="RefSeq" id="WP_131907248.1">
    <property type="nucleotide sequence ID" value="NZ_BAAAFU010000007.1"/>
</dbReference>
<feature type="signal peptide" evidence="2">
    <location>
        <begin position="1"/>
        <end position="28"/>
    </location>
</feature>
<dbReference type="OrthoDB" id="5405606at2"/>
<reference evidence="3 4" key="1">
    <citation type="submission" date="2019-03" db="EMBL/GenBank/DDBJ databases">
        <title>Genomic Encyclopedia of Type Strains, Phase IV (KMG-IV): sequencing the most valuable type-strain genomes for metagenomic binning, comparative biology and taxonomic classification.</title>
        <authorList>
            <person name="Goeker M."/>
        </authorList>
    </citation>
    <scope>NUCLEOTIDE SEQUENCE [LARGE SCALE GENOMIC DNA]</scope>
    <source>
        <strain evidence="3 4">DSM 24830</strain>
    </source>
</reference>
<sequence>MRMKAKHQLLKVFGVCAITAALQFSLNAAPFTLEDFAHSAELTNATTSLREVDLPLIVYEKMQRKDYGDIRVFSADGQLVPYQLSRIERVNSQQQKPLVFYPFTKEQAEDTGNIKVIIEQNKNTNQQNGQQSIKIVQKWGGDPDNHQDDKEYQYIIENPENTSAGHKLNMCGLKLDWVQEKPSMVLPLKLESSNNLQNWSTVSRKQTVSKLNYSGSKLIQDEIGFSCTSQKYLRLTWLNPNSQVHIQKIQGIYNSTGKQQTQWKSLGKPGYDKDGNWLFESDVVAAITQMEFVAPQDGLLYKGKLYSRNHDNDEWRFSHNISQYRLNIGDTQLQSSAFSINPNKNRYWKVTLDSEGQFTDEQLPEIRAAWSPRKLLFLAQGKEPFKIAFGNPNIKPSQQNDLNNLITTIRDSGSMVDNVKLSEIENSGKVFSPDTNWKLILFWVMLILGTLLMAYMAFKLYKQMGEDKAGD</sequence>
<comment type="caution">
    <text evidence="3">The sequence shown here is derived from an EMBL/GenBank/DDBJ whole genome shotgun (WGS) entry which is preliminary data.</text>
</comment>
<evidence type="ECO:0000256" key="2">
    <source>
        <dbReference type="SAM" id="SignalP"/>
    </source>
</evidence>
<gene>
    <name evidence="3" type="ORF">EV695_3474</name>
</gene>
<accession>A0A4R1ES65</accession>
<evidence type="ECO:0000313" key="3">
    <source>
        <dbReference type="EMBL" id="TCJ82742.1"/>
    </source>
</evidence>
<feature type="transmembrane region" description="Helical" evidence="1">
    <location>
        <begin position="439"/>
        <end position="458"/>
    </location>
</feature>
<keyword evidence="2" id="KW-0732">Signal</keyword>
<dbReference type="Proteomes" id="UP000294887">
    <property type="component" value="Unassembled WGS sequence"/>
</dbReference>
<evidence type="ECO:0000313" key="4">
    <source>
        <dbReference type="Proteomes" id="UP000294887"/>
    </source>
</evidence>
<keyword evidence="1" id="KW-0472">Membrane</keyword>
<dbReference type="EMBL" id="SMFQ01000005">
    <property type="protein sequence ID" value="TCJ82742.1"/>
    <property type="molecule type" value="Genomic_DNA"/>
</dbReference>
<dbReference type="InterPro" id="IPR025060">
    <property type="entry name" value="DUF3999"/>
</dbReference>
<protein>
    <submittedName>
        <fullName evidence="3">Uncharacterized protein DUF3999</fullName>
    </submittedName>
</protein>
<organism evidence="3 4">
    <name type="scientific">Cocleimonas flava</name>
    <dbReference type="NCBI Taxonomy" id="634765"/>
    <lineage>
        <taxon>Bacteria</taxon>
        <taxon>Pseudomonadati</taxon>
        <taxon>Pseudomonadota</taxon>
        <taxon>Gammaproteobacteria</taxon>
        <taxon>Thiotrichales</taxon>
        <taxon>Thiotrichaceae</taxon>
        <taxon>Cocleimonas</taxon>
    </lineage>
</organism>
<feature type="chain" id="PRO_5020254948" evidence="2">
    <location>
        <begin position="29"/>
        <end position="471"/>
    </location>
</feature>
<proteinExistence type="predicted"/>
<name>A0A4R1ES65_9GAMM</name>
<dbReference type="Pfam" id="PF13163">
    <property type="entry name" value="DUF3999"/>
    <property type="match status" value="1"/>
</dbReference>
<dbReference type="AlphaFoldDB" id="A0A4R1ES65"/>
<keyword evidence="4" id="KW-1185">Reference proteome</keyword>
<evidence type="ECO:0000256" key="1">
    <source>
        <dbReference type="SAM" id="Phobius"/>
    </source>
</evidence>
<keyword evidence="1" id="KW-0812">Transmembrane</keyword>